<dbReference type="PANTHER" id="PTHR24346">
    <property type="entry name" value="MAP/MICROTUBULE AFFINITY-REGULATING KINASE"/>
    <property type="match status" value="1"/>
</dbReference>
<feature type="domain" description="Protein kinase" evidence="3">
    <location>
        <begin position="1"/>
        <end position="235"/>
    </location>
</feature>
<evidence type="ECO:0000313" key="5">
    <source>
        <dbReference type="WBParaSite" id="maker-E.canG7_contigs_7173-snap-gene-0.40-mRNA-1"/>
    </source>
</evidence>
<evidence type="ECO:0000256" key="2">
    <source>
        <dbReference type="ARBA" id="ARBA00022840"/>
    </source>
</evidence>
<protein>
    <submittedName>
        <fullName evidence="5">Protein kinase domain-containing protein</fullName>
    </submittedName>
</protein>
<dbReference type="SMART" id="SM00220">
    <property type="entry name" value="S_TKc"/>
    <property type="match status" value="1"/>
</dbReference>
<dbReference type="GO" id="GO:0004674">
    <property type="term" value="F:protein serine/threonine kinase activity"/>
    <property type="evidence" value="ECO:0007669"/>
    <property type="project" value="TreeGrafter"/>
</dbReference>
<dbReference type="InterPro" id="IPR008271">
    <property type="entry name" value="Ser/Thr_kinase_AS"/>
</dbReference>
<dbReference type="PROSITE" id="PS00108">
    <property type="entry name" value="PROTEIN_KINASE_ST"/>
    <property type="match status" value="1"/>
</dbReference>
<reference evidence="5" key="1">
    <citation type="submission" date="2022-11" db="UniProtKB">
        <authorList>
            <consortium name="WormBaseParasite"/>
        </authorList>
    </citation>
    <scope>IDENTIFICATION</scope>
</reference>
<dbReference type="Proteomes" id="UP000887562">
    <property type="component" value="Unplaced"/>
</dbReference>
<dbReference type="Gene3D" id="1.10.510.10">
    <property type="entry name" value="Transferase(Phosphotransferase) domain 1"/>
    <property type="match status" value="1"/>
</dbReference>
<keyword evidence="1" id="KW-0547">Nucleotide-binding</keyword>
<dbReference type="Pfam" id="PF00069">
    <property type="entry name" value="Pkinase"/>
    <property type="match status" value="1"/>
</dbReference>
<dbReference type="InterPro" id="IPR000719">
    <property type="entry name" value="Prot_kinase_dom"/>
</dbReference>
<dbReference type="InterPro" id="IPR011009">
    <property type="entry name" value="Kinase-like_dom_sf"/>
</dbReference>
<organism evidence="4 5">
    <name type="scientific">Echinococcus canadensis</name>
    <dbReference type="NCBI Taxonomy" id="519352"/>
    <lineage>
        <taxon>Eukaryota</taxon>
        <taxon>Metazoa</taxon>
        <taxon>Spiralia</taxon>
        <taxon>Lophotrochozoa</taxon>
        <taxon>Platyhelminthes</taxon>
        <taxon>Cestoda</taxon>
        <taxon>Eucestoda</taxon>
        <taxon>Cyclophyllidea</taxon>
        <taxon>Taeniidae</taxon>
        <taxon>Echinococcus</taxon>
        <taxon>Echinococcus canadensis group</taxon>
    </lineage>
</organism>
<keyword evidence="4" id="KW-1185">Reference proteome</keyword>
<name>A0A915EZQ7_9CEST</name>
<dbReference type="GO" id="GO:0005737">
    <property type="term" value="C:cytoplasm"/>
    <property type="evidence" value="ECO:0007669"/>
    <property type="project" value="TreeGrafter"/>
</dbReference>
<evidence type="ECO:0000256" key="1">
    <source>
        <dbReference type="ARBA" id="ARBA00022741"/>
    </source>
</evidence>
<keyword evidence="2" id="KW-0067">ATP-binding</keyword>
<sequence length="260" mass="29084">MEYAKQGPYISKVIYYQPIDATETSEQSVRLLEDLLSAITSDVDAPPPRSSPKSRNRYVVRNQQSLYTHPLPTDHLLSSMLRSLKVHSIGVIHRDIKPENMMIDNNNEIQLIDFGSSLVLELQGNDQVSGTIGTPAFLAPECVQGTGEAYSGKKADIWALGITLALMLTGKLLYDGLTKYDVFEAIRMRPFDIENRYISRHAVDLLTNALNRNPEERFDAMKLKVQSFNTVMPILGVNVDKNISIKKLHVSANSTFTGDE</sequence>
<evidence type="ECO:0000259" key="3">
    <source>
        <dbReference type="PROSITE" id="PS50011"/>
    </source>
</evidence>
<dbReference type="AlphaFoldDB" id="A0A915EZQ7"/>
<accession>A0A915EZQ7</accession>
<dbReference type="GO" id="GO:0005524">
    <property type="term" value="F:ATP binding"/>
    <property type="evidence" value="ECO:0007669"/>
    <property type="project" value="UniProtKB-KW"/>
</dbReference>
<evidence type="ECO:0000313" key="4">
    <source>
        <dbReference type="Proteomes" id="UP000887562"/>
    </source>
</evidence>
<dbReference type="PANTHER" id="PTHR24346:SF77">
    <property type="entry name" value="SERINE THREONINE PROTEIN KINASE"/>
    <property type="match status" value="1"/>
</dbReference>
<dbReference type="GO" id="GO:0035556">
    <property type="term" value="P:intracellular signal transduction"/>
    <property type="evidence" value="ECO:0007669"/>
    <property type="project" value="TreeGrafter"/>
</dbReference>
<dbReference type="PROSITE" id="PS50011">
    <property type="entry name" value="PROTEIN_KINASE_DOM"/>
    <property type="match status" value="1"/>
</dbReference>
<proteinExistence type="predicted"/>
<dbReference type="WBParaSite" id="maker-E.canG7_contigs_7173-snap-gene-0.40-mRNA-1">
    <property type="protein sequence ID" value="maker-E.canG7_contigs_7173-snap-gene-0.40-mRNA-1"/>
    <property type="gene ID" value="EcG7_02750"/>
</dbReference>
<dbReference type="SUPFAM" id="SSF56112">
    <property type="entry name" value="Protein kinase-like (PK-like)"/>
    <property type="match status" value="2"/>
</dbReference>